<evidence type="ECO:0000256" key="4">
    <source>
        <dbReference type="ARBA" id="ARBA00022475"/>
    </source>
</evidence>
<dbReference type="PROSITE" id="PS52015">
    <property type="entry name" value="TONB_CTD"/>
    <property type="match status" value="1"/>
</dbReference>
<comment type="similarity">
    <text evidence="2">Belongs to the TonB family.</text>
</comment>
<sequence length="221" mass="25148">MELKKNKSIDYARKTSLFFSIGLCCSLLLVFSAFQIKATVEPEIIVFNENQVFEDPVIPPTEFEQPKPPKVPQVIKLIEVENKIDLPELEDPIIDLNNEEDLMEDFVFTKQEDEVTNDEIVIAETNASFPGGQEAWIKFLKKNLNYPKFAKRSGIEGKVLLSFVVDKEGNISDVQVLREIGGGCDEEAKRVLEMSPKWNPGLQRGNPVKSRMSMFIHFVLK</sequence>
<evidence type="ECO:0000256" key="6">
    <source>
        <dbReference type="ARBA" id="ARBA00022692"/>
    </source>
</evidence>
<keyword evidence="8" id="KW-1133">Transmembrane helix</keyword>
<keyword evidence="3" id="KW-0813">Transport</keyword>
<comment type="caution">
    <text evidence="11">The sequence shown here is derived from an EMBL/GenBank/DDBJ whole genome shotgun (WGS) entry which is preliminary data.</text>
</comment>
<keyword evidence="12" id="KW-1185">Reference proteome</keyword>
<dbReference type="Gene3D" id="3.30.1150.10">
    <property type="match status" value="1"/>
</dbReference>
<evidence type="ECO:0000256" key="8">
    <source>
        <dbReference type="ARBA" id="ARBA00022989"/>
    </source>
</evidence>
<organism evidence="11 12">
    <name type="scientific">Roseivirga thermotolerans</name>
    <dbReference type="NCBI Taxonomy" id="1758176"/>
    <lineage>
        <taxon>Bacteria</taxon>
        <taxon>Pseudomonadati</taxon>
        <taxon>Bacteroidota</taxon>
        <taxon>Cytophagia</taxon>
        <taxon>Cytophagales</taxon>
        <taxon>Roseivirgaceae</taxon>
        <taxon>Roseivirga</taxon>
    </lineage>
</organism>
<comment type="subcellular location">
    <subcellularLocation>
        <location evidence="1">Cell inner membrane</location>
        <topology evidence="1">Single-pass membrane protein</topology>
        <orientation evidence="1">Periplasmic side</orientation>
    </subcellularLocation>
</comment>
<gene>
    <name evidence="11" type="ORF">GCM10011340_11840</name>
</gene>
<dbReference type="Proteomes" id="UP000658258">
    <property type="component" value="Unassembled WGS sequence"/>
</dbReference>
<evidence type="ECO:0000256" key="2">
    <source>
        <dbReference type="ARBA" id="ARBA00006555"/>
    </source>
</evidence>
<reference evidence="12" key="1">
    <citation type="journal article" date="2019" name="Int. J. Syst. Evol. Microbiol.">
        <title>The Global Catalogue of Microorganisms (GCM) 10K type strain sequencing project: providing services to taxonomists for standard genome sequencing and annotation.</title>
        <authorList>
            <consortium name="The Broad Institute Genomics Platform"/>
            <consortium name="The Broad Institute Genome Sequencing Center for Infectious Disease"/>
            <person name="Wu L."/>
            <person name="Ma J."/>
        </authorList>
    </citation>
    <scope>NUCLEOTIDE SEQUENCE [LARGE SCALE GENOMIC DNA]</scope>
    <source>
        <strain evidence="12">CGMCC 1.15111</strain>
    </source>
</reference>
<dbReference type="InterPro" id="IPR051045">
    <property type="entry name" value="TonB-dependent_transducer"/>
</dbReference>
<dbReference type="InterPro" id="IPR006260">
    <property type="entry name" value="TonB/TolA_C"/>
</dbReference>
<dbReference type="PANTHER" id="PTHR33446">
    <property type="entry name" value="PROTEIN TONB-RELATED"/>
    <property type="match status" value="1"/>
</dbReference>
<keyword evidence="5" id="KW-0997">Cell inner membrane</keyword>
<evidence type="ECO:0000256" key="1">
    <source>
        <dbReference type="ARBA" id="ARBA00004383"/>
    </source>
</evidence>
<keyword evidence="6" id="KW-0812">Transmembrane</keyword>
<keyword evidence="4" id="KW-1003">Cell membrane</keyword>
<evidence type="ECO:0000256" key="5">
    <source>
        <dbReference type="ARBA" id="ARBA00022519"/>
    </source>
</evidence>
<dbReference type="NCBIfam" id="TIGR01352">
    <property type="entry name" value="tonB_Cterm"/>
    <property type="match status" value="1"/>
</dbReference>
<dbReference type="Pfam" id="PF03544">
    <property type="entry name" value="TonB_C"/>
    <property type="match status" value="1"/>
</dbReference>
<evidence type="ECO:0000256" key="3">
    <source>
        <dbReference type="ARBA" id="ARBA00022448"/>
    </source>
</evidence>
<dbReference type="SUPFAM" id="SSF74653">
    <property type="entry name" value="TolA/TonB C-terminal domain"/>
    <property type="match status" value="1"/>
</dbReference>
<dbReference type="PANTHER" id="PTHR33446:SF2">
    <property type="entry name" value="PROTEIN TONB"/>
    <property type="match status" value="1"/>
</dbReference>
<evidence type="ECO:0000259" key="10">
    <source>
        <dbReference type="PROSITE" id="PS52015"/>
    </source>
</evidence>
<dbReference type="EMBL" id="BNAG01000002">
    <property type="protein sequence ID" value="GHE58914.1"/>
    <property type="molecule type" value="Genomic_DNA"/>
</dbReference>
<keyword evidence="9" id="KW-0472">Membrane</keyword>
<keyword evidence="7" id="KW-0653">Protein transport</keyword>
<accession>A0ABQ3I690</accession>
<dbReference type="PRINTS" id="PR01374">
    <property type="entry name" value="TONBPROTEIN"/>
</dbReference>
<dbReference type="InterPro" id="IPR037682">
    <property type="entry name" value="TonB_C"/>
</dbReference>
<feature type="domain" description="TonB C-terminal" evidence="10">
    <location>
        <begin position="131"/>
        <end position="221"/>
    </location>
</feature>
<evidence type="ECO:0000313" key="11">
    <source>
        <dbReference type="EMBL" id="GHE58914.1"/>
    </source>
</evidence>
<protein>
    <submittedName>
        <fullName evidence="11">Protein TonB</fullName>
    </submittedName>
</protein>
<dbReference type="InterPro" id="IPR003538">
    <property type="entry name" value="TonB"/>
</dbReference>
<proteinExistence type="inferred from homology"/>
<evidence type="ECO:0000313" key="12">
    <source>
        <dbReference type="Proteomes" id="UP000658258"/>
    </source>
</evidence>
<dbReference type="RefSeq" id="WP_189629309.1">
    <property type="nucleotide sequence ID" value="NZ_BNAG01000002.1"/>
</dbReference>
<evidence type="ECO:0000256" key="9">
    <source>
        <dbReference type="ARBA" id="ARBA00023136"/>
    </source>
</evidence>
<evidence type="ECO:0000256" key="7">
    <source>
        <dbReference type="ARBA" id="ARBA00022927"/>
    </source>
</evidence>
<name>A0ABQ3I690_9BACT</name>